<keyword evidence="1" id="KW-1133">Transmembrane helix</keyword>
<evidence type="ECO:0000256" key="1">
    <source>
        <dbReference type="SAM" id="Phobius"/>
    </source>
</evidence>
<dbReference type="AlphaFoldDB" id="A0A6C0F348"/>
<proteinExistence type="predicted"/>
<name>A0A6C0F348_9ZZZZ</name>
<organism evidence="2">
    <name type="scientific">viral metagenome</name>
    <dbReference type="NCBI Taxonomy" id="1070528"/>
    <lineage>
        <taxon>unclassified sequences</taxon>
        <taxon>metagenomes</taxon>
        <taxon>organismal metagenomes</taxon>
    </lineage>
</organism>
<sequence>MGGLERITSTWLIKNDMFLSILIIVLFIILCKYLYTTIVVNQYGVEFKPEVYLINRCTK</sequence>
<feature type="transmembrane region" description="Helical" evidence="1">
    <location>
        <begin position="17"/>
        <end position="35"/>
    </location>
</feature>
<protein>
    <submittedName>
        <fullName evidence="2">Uncharacterized protein</fullName>
    </submittedName>
</protein>
<keyword evidence="1" id="KW-0812">Transmembrane</keyword>
<keyword evidence="1" id="KW-0472">Membrane</keyword>
<accession>A0A6C0F348</accession>
<reference evidence="2" key="1">
    <citation type="journal article" date="2020" name="Nature">
        <title>Giant virus diversity and host interactions through global metagenomics.</title>
        <authorList>
            <person name="Schulz F."/>
            <person name="Roux S."/>
            <person name="Paez-Espino D."/>
            <person name="Jungbluth S."/>
            <person name="Walsh D.A."/>
            <person name="Denef V.J."/>
            <person name="McMahon K.D."/>
            <person name="Konstantinidis K.T."/>
            <person name="Eloe-Fadrosh E.A."/>
            <person name="Kyrpides N.C."/>
            <person name="Woyke T."/>
        </authorList>
    </citation>
    <scope>NUCLEOTIDE SEQUENCE</scope>
    <source>
        <strain evidence="2">GVMAG-M-3300009180-1</strain>
    </source>
</reference>
<dbReference type="EMBL" id="MN739011">
    <property type="protein sequence ID" value="QHT34969.1"/>
    <property type="molecule type" value="Genomic_DNA"/>
</dbReference>
<evidence type="ECO:0000313" key="2">
    <source>
        <dbReference type="EMBL" id="QHT34969.1"/>
    </source>
</evidence>